<dbReference type="PANTHER" id="PTHR24379">
    <property type="entry name" value="KRAB AND ZINC FINGER DOMAIN-CONTAINING"/>
    <property type="match status" value="1"/>
</dbReference>
<protein>
    <submittedName>
        <fullName evidence="9">Uncharacterized protein LOC128199619</fullName>
    </submittedName>
</protein>
<feature type="domain" description="C2H2-type" evidence="7">
    <location>
        <begin position="61"/>
        <end position="88"/>
    </location>
</feature>
<feature type="domain" description="C2H2-type" evidence="7">
    <location>
        <begin position="324"/>
        <end position="347"/>
    </location>
</feature>
<feature type="domain" description="C2H2-type" evidence="7">
    <location>
        <begin position="2640"/>
        <end position="2668"/>
    </location>
</feature>
<name>A0ABM3M2V1_BICAN</name>
<feature type="domain" description="C2H2-type" evidence="7">
    <location>
        <begin position="994"/>
        <end position="1021"/>
    </location>
</feature>
<feature type="domain" description="C2H2-type" evidence="7">
    <location>
        <begin position="1677"/>
        <end position="1704"/>
    </location>
</feature>
<dbReference type="Pfam" id="PF13912">
    <property type="entry name" value="zf-C2H2_6"/>
    <property type="match status" value="6"/>
</dbReference>
<feature type="domain" description="C2H2-type" evidence="7">
    <location>
        <begin position="384"/>
        <end position="412"/>
    </location>
</feature>
<feature type="domain" description="C2H2-type" evidence="7">
    <location>
        <begin position="1963"/>
        <end position="1986"/>
    </location>
</feature>
<evidence type="ECO:0000256" key="5">
    <source>
        <dbReference type="PROSITE-ProRule" id="PRU00042"/>
    </source>
</evidence>
<feature type="domain" description="C2H2-type" evidence="7">
    <location>
        <begin position="1705"/>
        <end position="1732"/>
    </location>
</feature>
<keyword evidence="3 5" id="KW-0863">Zinc-finger</keyword>
<keyword evidence="1" id="KW-0479">Metal-binding</keyword>
<evidence type="ECO:0000256" key="3">
    <source>
        <dbReference type="ARBA" id="ARBA00022771"/>
    </source>
</evidence>
<sequence>MERRFQCTECEMNFFTSGGLKSHMLKHTGIKDFQCDVCLKWFTRKSVLREHMRIHANDRRFTCVHCGRGFVQKCSWRGHMRTFGNRQLTIKSEITDDDKKRHINDRVKKNTRVSKKCKTTTVQIPDTKITILKGLSENIKNPAPTNDEKTKHYNNFEVVLSCSTATPIRSHDGHAYTCCFCTEKYTNPADLKTHTQSKHNNCHDRRAFMKKRKLNAYLLKLDITQLKCTLCDETIDKLERLFDHLQNEHKKIIYTDIKNQIIPFKFGGEDLQCAVCPLVFNKYKMLLEHMHTHYRNYVCDICDNGFINSRAMLNHKGSHKTGSFECSHCNKIFITQQRRSTHINTVHKYMNFPNKCSICKERFRSTQMKDQHMTTMHGMTPVIRKCTACDETFTSQNSLRIHKKRFHLMERHHQCTECEMNFFTGAQLKYHMLKHTGKKDFQCDVCLKWFGRKCVLREHMRIHTNDRRFTCIQCGRGFVQKCSNHQLMVKSEITDDGKISQINDRSKKNLATRVSKKCKTTTVRNANTKTKGLSENIRKVAATNDERTKHYNNFDVVVSCSNATPIRNHDDNAYMCCFCAEKHTNPADLKTHTQLKHNNCHDRRAFMKKQQLNAYILKLDITQLKCVLCDENIETLERMFDHLQNEHKKIIYTDIKNQIIPFKFGGNHQLIIDSEIIDDDKKNHIINRVKKNLATRLSKKCKTATVENPNMTGSKGRSKIKKPARAIHEKTKHNNNFEVVLTCSTATPIRSHDGYAYACCFCTEQYTDPAALKTHTLTKHNDSHDRRTYMRKRHTSSYLLKLDITELKCTLCDENIDTLERLYDHLQNEHKKLIYTDIKNQIIPFKFGGEELQCALCPLVFNKFKILLEHMNTHYRNYVCDICDNGFINRMSLAIHKGSHKTGSFECGHCNKIFLTHQRRTTHINTVHRFRNFPNKCRICKERFRSTQLKDQHMITVHGMKPVIRKCTACDETFTSQSALRIHTHKDHLMERDFQCTECDMKFYARAQLTNHMLKHTGKKDFQCDVCFKWFGRKTVLREHMRIHANDRRFTCQQCGRGFVQKCSEQISIFTGDKADEILHNIQESGFYKSKNTRSTRKKAAKKDLNVIRVQEVEKHRHNLLEIMVNSNATPIRHCRDQGYTCCFCPEQYPIAADLKMHTIQEHDEEALKKVIQEMRIYTVKLDITSLQCAVCQSDVSTIEELMEHLIKMHNRQIYTDIKNHMIPFKFNGDELQCAMCPTKCSTFRNLTEHMNNHYRNYECNVCGAGFVNRDLLRSHKRIHKTGSFACDFCPKIFDTLVRKQAHTNSLHRKSSKKHICRYCNEQFVDYHKKKEHLFIMHGVKLVERKCEVCDKGFMKQTALRNHIRKFHFMEKEVKCSRRHKTIEIYIGGSTKTPKRERSKTQKPELMLKKGGELQKHRFNMREILLNTNATPIRCRGGVGYACCFCTDQYPDPADLKKHTIEFHDEKAKLNFMNGKDMYKFHVKLDITSLKCNICNTDIKTFEQIIDHLKDVHNKELFTDIQHQVLPFKFESERLQCFICMNVYHKFKSLLEHMNVHYRNYICAVCDAGFVSRVILAQHAESHKLGTFNCDYCTKTFDTFRKKRSHEKCIHTHSATLNKCGYCNEKFKDYRKKEKHLSEVHGIISQMLKCQACDKTFNNQKEYTVHVRRLHLMDKRFKCTDCDMSFFSSAELNSHSVKHTGVRKFECEVCHKAYGRLKTLREHMRIHMDDRRFKCEHCGQAFVQKCSKTVAHSEHQSVRIKVEEMKKRTKIKLVPVKKPSDYQMDVKKHRDNVKTILKNSNATAIQGHTDSGYTCCFCEQTFFNPAELKTHNLETHTPAFDSINIELLVPKVISMLCVKLDITELICTICNTKMNTIEALIEHLQKAHEKHFHKDITHQILPFKFDAEDLQCYICRNTFNKFKTLMEHMNVHYRNFICDVCDAGFINQRKLYHHKVAHNTGTFACSQCAKTFPTYSRQRAHERQYHELGMLVNKCRLCNALFKNNRQKDRHLEKEHGVSSFARKCHACGKMFVHQNALNIHMKRHHLVERTHKCSECGKGFFSSTELRAHMITHTGIKKHQCGVCLKSYVRKWTLNEHMRIHMDDRRFKCELCGAPRKTTHKKSKKDSLEKTEEKDIIPKVRQGEQLEKHRTNIREIIQCSNATPIRCRGGIGYACCFCTEQFPDPADLKKHTIEQHDDNSKSIFMKGKDMYGYLVKADITDLQCKLCGTDMETLEEIMEHLKDVHNRNISTDIPNHILPFKFDTEYLRCFMCHNVFNRFKALQEHMHTHYRNYLCEVCDAGFVNRHLLLCHNEGHKIGVFACEQCKEVFDTLRKKKLHMRKVHDGLNKPHKCGYCDERFKENCHKIEHLAKVHGVVGPMIKCKACDRSFATQQTWLLHTKKYHLMQRQHKCTRCEMEFFSKRELTDHMVKHTGTRTIKIERGVTKPRVVELKIVRSKNKDIYLSETKKNQHNLRTILLNSNANPIRCKDSLGYGCAFCPDQFQAPTDLKKHFLDEHNNDRLIKVVAAKLFEHVVKLDITYLNCALCSKDIPKLDDLMAHLKNDHSKEIYVDIKNAIVPFKFDTPELRCAVCSAEYLNFKLLQEHMNSHFGNYICPVCGRGFMTERLLGTHVSRHKNGEHKCEDCGKVFGSKANLREHQKRTHLGLSKRNKCLICNERFLDYWKKVDHMVKMHGAPPVNIKCQACDRTFQNQRALSRHTKKDHLLERKHKCAECEMRFFSTSSLQRHMAKHTGLRQFRCDVCFKAYGRKNTLREHMRIHADDRRFACVHCGQAFVQKCSWRSHMRSKHGEEV</sequence>
<feature type="domain" description="C2H2-type" evidence="7">
    <location>
        <begin position="441"/>
        <end position="468"/>
    </location>
</feature>
<feature type="domain" description="C2H2-type" evidence="7">
    <location>
        <begin position="1258"/>
        <end position="1280"/>
    </location>
</feature>
<feature type="domain" description="C2H2-type" evidence="7">
    <location>
        <begin position="965"/>
        <end position="993"/>
    </location>
</feature>
<feature type="domain" description="C2H2-type" evidence="7">
    <location>
        <begin position="1561"/>
        <end position="1583"/>
    </location>
</feature>
<feature type="domain" description="C2H2-type" evidence="7">
    <location>
        <begin position="1345"/>
        <end position="1373"/>
    </location>
</feature>
<feature type="domain" description="C2H2-type" evidence="7">
    <location>
        <begin position="33"/>
        <end position="60"/>
    </location>
</feature>
<gene>
    <name evidence="9" type="primary">LOC128199619</name>
</gene>
<feature type="domain" description="C2H2-type" evidence="7">
    <location>
        <begin position="2174"/>
        <end position="2202"/>
    </location>
</feature>
<feature type="domain" description="C2H2-type" evidence="7">
    <location>
        <begin position="2729"/>
        <end position="2756"/>
    </location>
</feature>
<feature type="domain" description="C2H2-type" evidence="7">
    <location>
        <begin position="1022"/>
        <end position="1049"/>
    </location>
</feature>
<evidence type="ECO:0000256" key="1">
    <source>
        <dbReference type="ARBA" id="ARBA00022723"/>
    </source>
</evidence>
<dbReference type="RefSeq" id="XP_052745813.1">
    <property type="nucleotide sequence ID" value="XM_052889853.1"/>
</dbReference>
<feature type="domain" description="C2H2-type" evidence="7">
    <location>
        <begin position="2613"/>
        <end position="2640"/>
    </location>
</feature>
<evidence type="ECO:0000256" key="4">
    <source>
        <dbReference type="ARBA" id="ARBA00022833"/>
    </source>
</evidence>
<reference evidence="9" key="1">
    <citation type="submission" date="2025-08" db="UniProtKB">
        <authorList>
            <consortium name="RefSeq"/>
        </authorList>
    </citation>
    <scope>IDENTIFICATION</scope>
</reference>
<dbReference type="SUPFAM" id="SSF57667">
    <property type="entry name" value="beta-beta-alpha zinc fingers"/>
    <property type="match status" value="21"/>
</dbReference>
<feature type="domain" description="C2H2-type" evidence="7">
    <location>
        <begin position="2785"/>
        <end position="2812"/>
    </location>
</feature>
<dbReference type="PANTHER" id="PTHR24379:SF127">
    <property type="entry name" value="BLOODY FINGERS-RELATED"/>
    <property type="match status" value="1"/>
</dbReference>
<proteinExistence type="predicted"/>
<dbReference type="Gene3D" id="3.30.160.60">
    <property type="entry name" value="Classic Zinc Finger"/>
    <property type="match status" value="30"/>
</dbReference>
<feature type="domain" description="C2H2-type" evidence="7">
    <location>
        <begin position="2321"/>
        <end position="2349"/>
    </location>
</feature>
<dbReference type="Pfam" id="PF12756">
    <property type="entry name" value="zf-C2H2_2"/>
    <property type="match status" value="2"/>
</dbReference>
<feature type="domain" description="C2H2-type" evidence="7">
    <location>
        <begin position="905"/>
        <end position="928"/>
    </location>
</feature>
<evidence type="ECO:0000259" key="7">
    <source>
        <dbReference type="PROSITE" id="PS50157"/>
    </source>
</evidence>
<dbReference type="InterPro" id="IPR041661">
    <property type="entry name" value="ZN622/Rei1/Reh1_Znf-C2H2"/>
</dbReference>
<feature type="domain" description="C2H2-type" evidence="7">
    <location>
        <begin position="1910"/>
        <end position="1932"/>
    </location>
</feature>
<dbReference type="GeneID" id="128199619"/>
<dbReference type="Pfam" id="PF00096">
    <property type="entry name" value="zf-C2H2"/>
    <property type="match status" value="7"/>
</dbReference>
<keyword evidence="6" id="KW-0175">Coiled coil</keyword>
<dbReference type="Proteomes" id="UP001652582">
    <property type="component" value="Chromosome 26"/>
</dbReference>
<keyword evidence="8" id="KW-1185">Reference proteome</keyword>
<feature type="domain" description="C2H2-type" evidence="7">
    <location>
        <begin position="1588"/>
        <end position="1616"/>
    </location>
</feature>
<dbReference type="PROSITE" id="PS50157">
    <property type="entry name" value="ZINC_FINGER_C2H2_2"/>
    <property type="match status" value="36"/>
</dbReference>
<feature type="domain" description="C2H2-type" evidence="7">
    <location>
        <begin position="2381"/>
        <end position="2409"/>
    </location>
</feature>
<feature type="domain" description="C2H2-type" evidence="7">
    <location>
        <begin position="5"/>
        <end position="32"/>
    </location>
</feature>
<evidence type="ECO:0000256" key="6">
    <source>
        <dbReference type="SAM" id="Coils"/>
    </source>
</evidence>
<accession>A0ABM3M2V1</accession>
<evidence type="ECO:0000313" key="8">
    <source>
        <dbReference type="Proteomes" id="UP001652582"/>
    </source>
</evidence>
<dbReference type="PROSITE" id="PS00028">
    <property type="entry name" value="ZINC_FINGER_C2H2_1"/>
    <property type="match status" value="51"/>
</dbReference>
<feature type="domain" description="C2H2-type" evidence="7">
    <location>
        <begin position="2080"/>
        <end position="2107"/>
    </location>
</feature>
<feature type="domain" description="C2H2-type" evidence="7">
    <location>
        <begin position="878"/>
        <end position="900"/>
    </location>
</feature>
<feature type="coiled-coil region" evidence="6">
    <location>
        <begin position="809"/>
        <end position="836"/>
    </location>
</feature>
<dbReference type="InterPro" id="IPR036236">
    <property type="entry name" value="Znf_C2H2_sf"/>
</dbReference>
<feature type="domain" description="C2H2-type" evidence="7">
    <location>
        <begin position="2410"/>
        <end position="2437"/>
    </location>
</feature>
<feature type="domain" description="C2H2-type" evidence="7">
    <location>
        <begin position="2052"/>
        <end position="2079"/>
    </location>
</feature>
<feature type="domain" description="C2H2-type" evidence="7">
    <location>
        <begin position="2023"/>
        <end position="2051"/>
    </location>
</feature>
<keyword evidence="4" id="KW-0862">Zinc</keyword>
<dbReference type="InterPro" id="IPR013087">
    <property type="entry name" value="Znf_C2H2_type"/>
</dbReference>
<feature type="domain" description="C2H2-type" evidence="7">
    <location>
        <begin position="1648"/>
        <end position="1676"/>
    </location>
</feature>
<dbReference type="SMART" id="SM00355">
    <property type="entry name" value="ZnF_C2H2"/>
    <property type="match status" value="67"/>
</dbReference>
<feature type="domain" description="C2H2-type" evidence="7">
    <location>
        <begin position="2757"/>
        <end position="2784"/>
    </location>
</feature>
<keyword evidence="2" id="KW-0677">Repeat</keyword>
<evidence type="ECO:0000313" key="9">
    <source>
        <dbReference type="RefSeq" id="XP_052745813.1"/>
    </source>
</evidence>
<organism evidence="8 9">
    <name type="scientific">Bicyclus anynana</name>
    <name type="common">Squinting bush brown butterfly</name>
    <dbReference type="NCBI Taxonomy" id="110368"/>
    <lineage>
        <taxon>Eukaryota</taxon>
        <taxon>Metazoa</taxon>
        <taxon>Ecdysozoa</taxon>
        <taxon>Arthropoda</taxon>
        <taxon>Hexapoda</taxon>
        <taxon>Insecta</taxon>
        <taxon>Pterygota</taxon>
        <taxon>Neoptera</taxon>
        <taxon>Endopterygota</taxon>
        <taxon>Lepidoptera</taxon>
        <taxon>Glossata</taxon>
        <taxon>Ditrysia</taxon>
        <taxon>Papilionoidea</taxon>
        <taxon>Nymphalidae</taxon>
        <taxon>Satyrinae</taxon>
        <taxon>Satyrini</taxon>
        <taxon>Mycalesina</taxon>
        <taxon>Bicyclus</taxon>
    </lineage>
</organism>
<feature type="domain" description="C2H2-type" evidence="7">
    <location>
        <begin position="2494"/>
        <end position="2522"/>
    </location>
</feature>
<feature type="domain" description="C2H2-type" evidence="7">
    <location>
        <begin position="2700"/>
        <end position="2728"/>
    </location>
</feature>
<feature type="domain" description="C2H2-type" evidence="7">
    <location>
        <begin position="1813"/>
        <end position="1837"/>
    </location>
</feature>
<feature type="domain" description="C2H2-type" evidence="7">
    <location>
        <begin position="413"/>
        <end position="440"/>
    </location>
</feature>
<evidence type="ECO:0000256" key="2">
    <source>
        <dbReference type="ARBA" id="ARBA00022737"/>
    </source>
</evidence>